<dbReference type="InterPro" id="IPR036950">
    <property type="entry name" value="PBP_transglycosylase"/>
</dbReference>
<keyword evidence="6" id="KW-0511">Multifunctional enzyme</keyword>
<dbReference type="PROSITE" id="PS51178">
    <property type="entry name" value="PASTA"/>
    <property type="match status" value="1"/>
</dbReference>
<dbReference type="InterPro" id="IPR050396">
    <property type="entry name" value="Glycosyltr_51/Transpeptidase"/>
</dbReference>
<dbReference type="Pfam" id="PF03793">
    <property type="entry name" value="PASTA"/>
    <property type="match status" value="1"/>
</dbReference>
<dbReference type="PANTHER" id="PTHR32282:SF33">
    <property type="entry name" value="PEPTIDOGLYCAN GLYCOSYLTRANSFERASE"/>
    <property type="match status" value="1"/>
</dbReference>
<dbReference type="EMBL" id="BAAALG010000013">
    <property type="protein sequence ID" value="GAA1110424.1"/>
    <property type="molecule type" value="Genomic_DNA"/>
</dbReference>
<evidence type="ECO:0000256" key="7">
    <source>
        <dbReference type="ARBA" id="ARBA00034000"/>
    </source>
</evidence>
<keyword evidence="4" id="KW-0808">Transferase</keyword>
<evidence type="ECO:0000256" key="3">
    <source>
        <dbReference type="ARBA" id="ARBA00022676"/>
    </source>
</evidence>
<gene>
    <name evidence="11" type="ORF">GCM10009668_33800</name>
</gene>
<protein>
    <submittedName>
        <fullName evidence="11">Transglycosylase domain-containing protein</fullName>
    </submittedName>
</protein>
<dbReference type="SUPFAM" id="SSF53955">
    <property type="entry name" value="Lysozyme-like"/>
    <property type="match status" value="1"/>
</dbReference>
<evidence type="ECO:0000313" key="12">
    <source>
        <dbReference type="Proteomes" id="UP001501581"/>
    </source>
</evidence>
<comment type="caution">
    <text evidence="11">The sequence shown here is derived from an EMBL/GenBank/DDBJ whole genome shotgun (WGS) entry which is preliminary data.</text>
</comment>
<evidence type="ECO:0000256" key="5">
    <source>
        <dbReference type="ARBA" id="ARBA00022801"/>
    </source>
</evidence>
<evidence type="ECO:0000256" key="9">
    <source>
        <dbReference type="SAM" id="MobiDB-lite"/>
    </source>
</evidence>
<dbReference type="InterPro" id="IPR001264">
    <property type="entry name" value="Glyco_trans_51"/>
</dbReference>
<dbReference type="SUPFAM" id="SSF56601">
    <property type="entry name" value="beta-lactamase/transpeptidase-like"/>
    <property type="match status" value="1"/>
</dbReference>
<proteinExistence type="predicted"/>
<keyword evidence="1" id="KW-0121">Carboxypeptidase</keyword>
<comment type="catalytic activity">
    <reaction evidence="7">
        <text>Preferential cleavage: (Ac)2-L-Lys-D-Ala-|-D-Ala. Also transpeptidation of peptidyl-alanyl moieties that are N-acyl substituents of D-alanine.</text>
        <dbReference type="EC" id="3.4.16.4"/>
    </reaction>
</comment>
<dbReference type="InterPro" id="IPR005543">
    <property type="entry name" value="PASTA_dom"/>
</dbReference>
<evidence type="ECO:0000256" key="8">
    <source>
        <dbReference type="ARBA" id="ARBA00049902"/>
    </source>
</evidence>
<dbReference type="InterPro" id="IPR023346">
    <property type="entry name" value="Lysozyme-like_dom_sf"/>
</dbReference>
<evidence type="ECO:0000313" key="11">
    <source>
        <dbReference type="EMBL" id="GAA1110424.1"/>
    </source>
</evidence>
<name>A0ABN1U007_9ACTN</name>
<evidence type="ECO:0000256" key="2">
    <source>
        <dbReference type="ARBA" id="ARBA00022670"/>
    </source>
</evidence>
<dbReference type="InterPro" id="IPR012338">
    <property type="entry name" value="Beta-lactam/transpept-like"/>
</dbReference>
<dbReference type="Gene3D" id="3.30.10.20">
    <property type="match status" value="1"/>
</dbReference>
<feature type="domain" description="PASTA" evidence="10">
    <location>
        <begin position="673"/>
        <end position="742"/>
    </location>
</feature>
<evidence type="ECO:0000256" key="4">
    <source>
        <dbReference type="ARBA" id="ARBA00022679"/>
    </source>
</evidence>
<evidence type="ECO:0000256" key="1">
    <source>
        <dbReference type="ARBA" id="ARBA00022645"/>
    </source>
</evidence>
<comment type="catalytic activity">
    <reaction evidence="8">
        <text>[GlcNAc-(1-&gt;4)-Mur2Ac(oyl-L-Ala-gamma-D-Glu-L-Lys-D-Ala-D-Ala)](n)-di-trans,octa-cis-undecaprenyl diphosphate + beta-D-GlcNAc-(1-&gt;4)-Mur2Ac(oyl-L-Ala-gamma-D-Glu-L-Lys-D-Ala-D-Ala)-di-trans,octa-cis-undecaprenyl diphosphate = [GlcNAc-(1-&gt;4)-Mur2Ac(oyl-L-Ala-gamma-D-Glu-L-Lys-D-Ala-D-Ala)](n+1)-di-trans,octa-cis-undecaprenyl diphosphate + di-trans,octa-cis-undecaprenyl diphosphate + H(+)</text>
        <dbReference type="Rhea" id="RHEA:23708"/>
        <dbReference type="Rhea" id="RHEA-COMP:9602"/>
        <dbReference type="Rhea" id="RHEA-COMP:9603"/>
        <dbReference type="ChEBI" id="CHEBI:15378"/>
        <dbReference type="ChEBI" id="CHEBI:58405"/>
        <dbReference type="ChEBI" id="CHEBI:60033"/>
        <dbReference type="ChEBI" id="CHEBI:78435"/>
        <dbReference type="EC" id="2.4.99.28"/>
    </reaction>
</comment>
<accession>A0ABN1U007</accession>
<organism evidence="11 12">
    <name type="scientific">Nocardioides dubius</name>
    <dbReference type="NCBI Taxonomy" id="317019"/>
    <lineage>
        <taxon>Bacteria</taxon>
        <taxon>Bacillati</taxon>
        <taxon>Actinomycetota</taxon>
        <taxon>Actinomycetes</taxon>
        <taxon>Propionibacteriales</taxon>
        <taxon>Nocardioidaceae</taxon>
        <taxon>Nocardioides</taxon>
    </lineage>
</organism>
<dbReference type="CDD" id="cd06577">
    <property type="entry name" value="PASTA_pknB"/>
    <property type="match status" value="1"/>
</dbReference>
<keyword evidence="2" id="KW-0645">Protease</keyword>
<keyword evidence="12" id="KW-1185">Reference proteome</keyword>
<dbReference type="Pfam" id="PF00905">
    <property type="entry name" value="Transpeptidase"/>
    <property type="match status" value="1"/>
</dbReference>
<dbReference type="Gene3D" id="3.40.710.10">
    <property type="entry name" value="DD-peptidase/beta-lactamase superfamily"/>
    <property type="match status" value="1"/>
</dbReference>
<dbReference type="PANTHER" id="PTHR32282">
    <property type="entry name" value="BINDING PROTEIN TRANSPEPTIDASE, PUTATIVE-RELATED"/>
    <property type="match status" value="1"/>
</dbReference>
<dbReference type="Proteomes" id="UP001501581">
    <property type="component" value="Unassembled WGS sequence"/>
</dbReference>
<dbReference type="Gene3D" id="1.10.3810.10">
    <property type="entry name" value="Biosynthetic peptidoglycan transglycosylase-like"/>
    <property type="match status" value="1"/>
</dbReference>
<reference evidence="11 12" key="1">
    <citation type="journal article" date="2019" name="Int. J. Syst. Evol. Microbiol.">
        <title>The Global Catalogue of Microorganisms (GCM) 10K type strain sequencing project: providing services to taxonomists for standard genome sequencing and annotation.</title>
        <authorList>
            <consortium name="The Broad Institute Genomics Platform"/>
            <consortium name="The Broad Institute Genome Sequencing Center for Infectious Disease"/>
            <person name="Wu L."/>
            <person name="Ma J."/>
        </authorList>
    </citation>
    <scope>NUCLEOTIDE SEQUENCE [LARGE SCALE GENOMIC DNA]</scope>
    <source>
        <strain evidence="11 12">JCM 13008</strain>
    </source>
</reference>
<feature type="region of interest" description="Disordered" evidence="9">
    <location>
        <begin position="741"/>
        <end position="767"/>
    </location>
</feature>
<evidence type="ECO:0000259" key="10">
    <source>
        <dbReference type="PROSITE" id="PS51178"/>
    </source>
</evidence>
<sequence length="767" mass="81497">MLLVSAILGVLVAGLAIPFAGVAGIAARNAADSMQDLPADMEEQALPQRTRILAADGSPIATIYDENRVNVPLRQVSKVMRQAILSIEDYRFYQHGALDLKGTLRALITNQAAGATVQGGSSITQQMVKLTLVQQAKTDEERRAAIDDTFARKIRELRYAIAYEQNHSKDWILERYLNIAYFGDGVYGVQAAARHYFSVDARKLNLQQAATLAGLVKNPVGYDPTRYGDRAVTRRNTVLDRMAELNVIPQEKADKVKARSLGLKITPNRNGCLVSAAPFFCDYVINYLKQDPALGATADEREQLLKSGGLTIHTTIDLRFQKAATNAVEGHVYPRENAIGALALIEPGTGDVKALAQSRPMGTRKAAGETFINYTVPKEDGGARGFQGGSTFKAFVLAQAIRQGESMSEMLPAADPMTFRESDYLTCGDEPYGYGSFSVPNSTGDGRPKNMYSGTQQSVNTYFLGLTQKTGICKPFKLAQDLGVNLTNPTGGPEGSAERTPNFSLGVADATPLEMAEAYATFGARGMHCDSRPVTKIDDANGTEVKSYPKTCLQALPKAVADAVNDVLKGVTAPGGFAQYIAPSQPSAGKTGTTNSANSVWFVGYTPNLAGASMIAGADANGSPSSLIGKVVGGRTLYDASGSGTAGPMWGETFKAVEQWLDDETFVPPSADEVTGVLVNVPSVAGRSVDEATAILEGANFEVAVAPGMVDSGYGRGLVAYSSPGSGVPSSSGDTITLFISDGTPYVKPKKDKKGKKNNGRDRGRGR</sequence>
<keyword evidence="5" id="KW-0378">Hydrolase</keyword>
<dbReference type="SMART" id="SM00740">
    <property type="entry name" value="PASTA"/>
    <property type="match status" value="1"/>
</dbReference>
<evidence type="ECO:0000256" key="6">
    <source>
        <dbReference type="ARBA" id="ARBA00023268"/>
    </source>
</evidence>
<dbReference type="Pfam" id="PF00912">
    <property type="entry name" value="Transgly"/>
    <property type="match status" value="1"/>
</dbReference>
<feature type="compositionally biased region" description="Basic residues" evidence="9">
    <location>
        <begin position="748"/>
        <end position="758"/>
    </location>
</feature>
<keyword evidence="3" id="KW-0328">Glycosyltransferase</keyword>
<dbReference type="InterPro" id="IPR001460">
    <property type="entry name" value="PCN-bd_Tpept"/>
</dbReference>